<evidence type="ECO:0000313" key="1">
    <source>
        <dbReference type="EMBL" id="GBN58495.1"/>
    </source>
</evidence>
<dbReference type="Proteomes" id="UP000499080">
    <property type="component" value="Unassembled WGS sequence"/>
</dbReference>
<proteinExistence type="predicted"/>
<accession>A0A4Y2Q2V6</accession>
<gene>
    <name evidence="1" type="ORF">AVEN_256438_1</name>
</gene>
<comment type="caution">
    <text evidence="1">The sequence shown here is derived from an EMBL/GenBank/DDBJ whole genome shotgun (WGS) entry which is preliminary data.</text>
</comment>
<keyword evidence="2" id="KW-1185">Reference proteome</keyword>
<protein>
    <submittedName>
        <fullName evidence="1">Uncharacterized protein</fullName>
    </submittedName>
</protein>
<evidence type="ECO:0000313" key="2">
    <source>
        <dbReference type="Proteomes" id="UP000499080"/>
    </source>
</evidence>
<organism evidence="1 2">
    <name type="scientific">Araneus ventricosus</name>
    <name type="common">Orbweaver spider</name>
    <name type="synonym">Epeira ventricosa</name>
    <dbReference type="NCBI Taxonomy" id="182803"/>
    <lineage>
        <taxon>Eukaryota</taxon>
        <taxon>Metazoa</taxon>
        <taxon>Ecdysozoa</taxon>
        <taxon>Arthropoda</taxon>
        <taxon>Chelicerata</taxon>
        <taxon>Arachnida</taxon>
        <taxon>Araneae</taxon>
        <taxon>Araneomorphae</taxon>
        <taxon>Entelegynae</taxon>
        <taxon>Araneoidea</taxon>
        <taxon>Araneidae</taxon>
        <taxon>Araneus</taxon>
    </lineage>
</organism>
<name>A0A4Y2Q2V6_ARAVE</name>
<reference evidence="1 2" key="1">
    <citation type="journal article" date="2019" name="Sci. Rep.">
        <title>Orb-weaving spider Araneus ventricosus genome elucidates the spidroin gene catalogue.</title>
        <authorList>
            <person name="Kono N."/>
            <person name="Nakamura H."/>
            <person name="Ohtoshi R."/>
            <person name="Moran D.A.P."/>
            <person name="Shinohara A."/>
            <person name="Yoshida Y."/>
            <person name="Fujiwara M."/>
            <person name="Mori M."/>
            <person name="Tomita M."/>
            <person name="Arakawa K."/>
        </authorList>
    </citation>
    <scope>NUCLEOTIDE SEQUENCE [LARGE SCALE GENOMIC DNA]</scope>
</reference>
<dbReference type="AlphaFoldDB" id="A0A4Y2Q2V6"/>
<sequence>MPPYRAEHVSRLAGSIAPPVLTSEFLFEYLLLISSPPEGAIERLLKIASMVSDQCGRLLNEWLEGAVITEHSSAAGAWSYLRGNEPKSQLEDGGIDGNMVIDGRKNCDKVSASKEIRGRDQYSAVFEELSKKIAAEYESDVLYLDGEMTECSDLKLILRQTWRTIQFT</sequence>
<dbReference type="EMBL" id="BGPR01012941">
    <property type="protein sequence ID" value="GBN58495.1"/>
    <property type="molecule type" value="Genomic_DNA"/>
</dbReference>